<evidence type="ECO:0000313" key="1">
    <source>
        <dbReference type="EMBL" id="EOB01096.1"/>
    </source>
</evidence>
<name>R0JUB3_ANAPL</name>
<proteinExistence type="predicted"/>
<dbReference type="AlphaFoldDB" id="R0JUB3"/>
<dbReference type="Proteomes" id="UP000296049">
    <property type="component" value="Unassembled WGS sequence"/>
</dbReference>
<gene>
    <name evidence="1" type="ORF">Anapl_10960</name>
</gene>
<protein>
    <submittedName>
        <fullName evidence="1">Uncharacterized protein</fullName>
    </submittedName>
</protein>
<evidence type="ECO:0000313" key="2">
    <source>
        <dbReference type="Proteomes" id="UP000296049"/>
    </source>
</evidence>
<dbReference type="EMBL" id="KB743136">
    <property type="protein sequence ID" value="EOB01096.1"/>
    <property type="molecule type" value="Genomic_DNA"/>
</dbReference>
<keyword evidence="2" id="KW-1185">Reference proteome</keyword>
<organism evidence="1 2">
    <name type="scientific">Anas platyrhynchos</name>
    <name type="common">Mallard</name>
    <name type="synonym">Anas boschas</name>
    <dbReference type="NCBI Taxonomy" id="8839"/>
    <lineage>
        <taxon>Eukaryota</taxon>
        <taxon>Metazoa</taxon>
        <taxon>Chordata</taxon>
        <taxon>Craniata</taxon>
        <taxon>Vertebrata</taxon>
        <taxon>Euteleostomi</taxon>
        <taxon>Archelosauria</taxon>
        <taxon>Archosauria</taxon>
        <taxon>Dinosauria</taxon>
        <taxon>Saurischia</taxon>
        <taxon>Theropoda</taxon>
        <taxon>Coelurosauria</taxon>
        <taxon>Aves</taxon>
        <taxon>Neognathae</taxon>
        <taxon>Galloanserae</taxon>
        <taxon>Anseriformes</taxon>
        <taxon>Anatidae</taxon>
        <taxon>Anatinae</taxon>
        <taxon>Anas</taxon>
    </lineage>
</organism>
<accession>R0JUB3</accession>
<sequence>MVDGIKTTFKLRFSPSSTFSPPQHFPTGPMAGLKPVNDNRLSTHCSFCPGVGLAAPSWVPLGDEGTPEGYSCTTHQVEIRKAQKCRSIRSSHLCLRSCGGLALVFQKLLIEIYGRNQKCSKTPLKGVLSSNDEKSGMQTSACSYSCLQSLCHNANNFRQMRYYALQWSVAQIWKLLQFSDRTADLELALVLVDTSSVKLLLDCGVRGGSFVKPRLFPKLCGSRSPTTQLASEPYRSEVLREQQLENGLNSLLIKERCPFFGTIVLVTKGVMDQKFSGAGRADDTGLSDETLSF</sequence>
<reference evidence="2" key="1">
    <citation type="journal article" date="2013" name="Nat. Genet.">
        <title>The duck genome and transcriptome provide insight into an avian influenza virus reservoir species.</title>
        <authorList>
            <person name="Huang Y."/>
            <person name="Li Y."/>
            <person name="Burt D.W."/>
            <person name="Chen H."/>
            <person name="Zhang Y."/>
            <person name="Qian W."/>
            <person name="Kim H."/>
            <person name="Gan S."/>
            <person name="Zhao Y."/>
            <person name="Li J."/>
            <person name="Yi K."/>
            <person name="Feng H."/>
            <person name="Zhu P."/>
            <person name="Li B."/>
            <person name="Liu Q."/>
            <person name="Fairley S."/>
            <person name="Magor K.E."/>
            <person name="Du Z."/>
            <person name="Hu X."/>
            <person name="Goodman L."/>
            <person name="Tafer H."/>
            <person name="Vignal A."/>
            <person name="Lee T."/>
            <person name="Kim K.W."/>
            <person name="Sheng Z."/>
            <person name="An Y."/>
            <person name="Searle S."/>
            <person name="Herrero J."/>
            <person name="Groenen M.A."/>
            <person name="Crooijmans R.P."/>
            <person name="Faraut T."/>
            <person name="Cai Q."/>
            <person name="Webster R.G."/>
            <person name="Aldridge J.R."/>
            <person name="Warren W.C."/>
            <person name="Bartschat S."/>
            <person name="Kehr S."/>
            <person name="Marz M."/>
            <person name="Stadler P.F."/>
            <person name="Smith J."/>
            <person name="Kraus R.H."/>
            <person name="Zhao Y."/>
            <person name="Ren L."/>
            <person name="Fei J."/>
            <person name="Morisson M."/>
            <person name="Kaiser P."/>
            <person name="Griffin D.K."/>
            <person name="Rao M."/>
            <person name="Pitel F."/>
            <person name="Wang J."/>
            <person name="Li N."/>
        </authorList>
    </citation>
    <scope>NUCLEOTIDE SEQUENCE [LARGE SCALE GENOMIC DNA]</scope>
</reference>